<keyword evidence="1" id="KW-0732">Signal</keyword>
<dbReference type="EMBL" id="BTSY01000003">
    <property type="protein sequence ID" value="GMT17337.1"/>
    <property type="molecule type" value="Genomic_DNA"/>
</dbReference>
<evidence type="ECO:0000313" key="2">
    <source>
        <dbReference type="EMBL" id="GMT17337.1"/>
    </source>
</evidence>
<dbReference type="PANTHER" id="PTHR21593">
    <property type="entry name" value="PRION-LIKE- Q/N-RICH -DOMAIN-BEARING PROTEIN PROTEIN"/>
    <property type="match status" value="1"/>
</dbReference>
<feature type="non-terminal residue" evidence="2">
    <location>
        <position position="1"/>
    </location>
</feature>
<evidence type="ECO:0000313" key="3">
    <source>
        <dbReference type="Proteomes" id="UP001432322"/>
    </source>
</evidence>
<dbReference type="PANTHER" id="PTHR21593:SF36">
    <property type="entry name" value="DUF148 DOMAIN-CONTAINING PROTEIN-RELATED"/>
    <property type="match status" value="1"/>
</dbReference>
<evidence type="ECO:0000256" key="1">
    <source>
        <dbReference type="SAM" id="SignalP"/>
    </source>
</evidence>
<dbReference type="InterPro" id="IPR052823">
    <property type="entry name" value="SXP/RAL-2_related"/>
</dbReference>
<reference evidence="2" key="1">
    <citation type="submission" date="2023-10" db="EMBL/GenBank/DDBJ databases">
        <title>Genome assembly of Pristionchus species.</title>
        <authorList>
            <person name="Yoshida K."/>
            <person name="Sommer R.J."/>
        </authorList>
    </citation>
    <scope>NUCLEOTIDE SEQUENCE</scope>
    <source>
        <strain evidence="2">RS5133</strain>
    </source>
</reference>
<dbReference type="AlphaFoldDB" id="A0AAV5VGT2"/>
<sequence>SKMRVLVSLLLIGAAAAAAQEEKQPEGPPCGLPPFVDVLPEKQSKDMRDTWAAYKEGGTCTKEQAATHAIIATLSAEEHRAVFGGDDIEIAPLFIQKMTAADRKTFDGIFWNPNLEDADKQAKINKMAESFKDADQLADFGKWKADQEAAKKAYEARVAKLSPAVKTQYDKLVSLRREAEKLRYNLSPEAREELGDLIR</sequence>
<protein>
    <submittedName>
        <fullName evidence="2">Uncharacterized protein</fullName>
    </submittedName>
</protein>
<gene>
    <name evidence="2" type="ORF">PFISCL1PPCAC_8634</name>
</gene>
<proteinExistence type="predicted"/>
<comment type="caution">
    <text evidence="2">The sequence shown here is derived from an EMBL/GenBank/DDBJ whole genome shotgun (WGS) entry which is preliminary data.</text>
</comment>
<feature type="signal peptide" evidence="1">
    <location>
        <begin position="1"/>
        <end position="19"/>
    </location>
</feature>
<feature type="chain" id="PRO_5043517934" evidence="1">
    <location>
        <begin position="20"/>
        <end position="199"/>
    </location>
</feature>
<dbReference type="Proteomes" id="UP001432322">
    <property type="component" value="Unassembled WGS sequence"/>
</dbReference>
<name>A0AAV5VGT2_9BILA</name>
<accession>A0AAV5VGT2</accession>
<organism evidence="2 3">
    <name type="scientific">Pristionchus fissidentatus</name>
    <dbReference type="NCBI Taxonomy" id="1538716"/>
    <lineage>
        <taxon>Eukaryota</taxon>
        <taxon>Metazoa</taxon>
        <taxon>Ecdysozoa</taxon>
        <taxon>Nematoda</taxon>
        <taxon>Chromadorea</taxon>
        <taxon>Rhabditida</taxon>
        <taxon>Rhabditina</taxon>
        <taxon>Diplogasteromorpha</taxon>
        <taxon>Diplogasteroidea</taxon>
        <taxon>Neodiplogasteridae</taxon>
        <taxon>Pristionchus</taxon>
    </lineage>
</organism>
<keyword evidence="3" id="KW-1185">Reference proteome</keyword>